<reference evidence="1 2" key="1">
    <citation type="submission" date="2019-08" db="EMBL/GenBank/DDBJ databases">
        <title>Deep-cultivation of Planctomycetes and their phenomic and genomic characterization uncovers novel biology.</title>
        <authorList>
            <person name="Wiegand S."/>
            <person name="Jogler M."/>
            <person name="Boedeker C."/>
            <person name="Pinto D."/>
            <person name="Vollmers J."/>
            <person name="Rivas-Marin E."/>
            <person name="Kohn T."/>
            <person name="Peeters S.H."/>
            <person name="Heuer A."/>
            <person name="Rast P."/>
            <person name="Oberbeckmann S."/>
            <person name="Bunk B."/>
            <person name="Jeske O."/>
            <person name="Meyerdierks A."/>
            <person name="Storesund J.E."/>
            <person name="Kallscheuer N."/>
            <person name="Luecker S."/>
            <person name="Lage O.M."/>
            <person name="Pohl T."/>
            <person name="Merkel B.J."/>
            <person name="Hornburger P."/>
            <person name="Mueller R.-W."/>
            <person name="Bruemmer F."/>
            <person name="Labrenz M."/>
            <person name="Spormann A.M."/>
            <person name="Op Den Camp H."/>
            <person name="Overmann J."/>
            <person name="Amann R."/>
            <person name="Jetten M.S.M."/>
            <person name="Mascher T."/>
            <person name="Medema M.H."/>
            <person name="Devos D.P."/>
            <person name="Kaster A.-K."/>
            <person name="Ovreas L."/>
            <person name="Rohde M."/>
            <person name="Galperin M.Y."/>
            <person name="Jogler C."/>
        </authorList>
    </citation>
    <scope>NUCLEOTIDE SEQUENCE [LARGE SCALE GENOMIC DNA]</scope>
    <source>
        <strain evidence="1 2">LF1</strain>
    </source>
</reference>
<dbReference type="Proteomes" id="UP000322699">
    <property type="component" value="Unassembled WGS sequence"/>
</dbReference>
<accession>A0A5B1CBD4</accession>
<evidence type="ECO:0000313" key="1">
    <source>
        <dbReference type="EMBL" id="KAA1256833.1"/>
    </source>
</evidence>
<dbReference type="AlphaFoldDB" id="A0A5B1CBD4"/>
<gene>
    <name evidence="1" type="ORF">LF1_58830</name>
</gene>
<organism evidence="1 2">
    <name type="scientific">Rubripirellula obstinata</name>
    <dbReference type="NCBI Taxonomy" id="406547"/>
    <lineage>
        <taxon>Bacteria</taxon>
        <taxon>Pseudomonadati</taxon>
        <taxon>Planctomycetota</taxon>
        <taxon>Planctomycetia</taxon>
        <taxon>Pirellulales</taxon>
        <taxon>Pirellulaceae</taxon>
        <taxon>Rubripirellula</taxon>
    </lineage>
</organism>
<comment type="caution">
    <text evidence="1">The sequence shown here is derived from an EMBL/GenBank/DDBJ whole genome shotgun (WGS) entry which is preliminary data.</text>
</comment>
<dbReference type="EMBL" id="VRLW01000020">
    <property type="protein sequence ID" value="KAA1256833.1"/>
    <property type="molecule type" value="Genomic_DNA"/>
</dbReference>
<evidence type="ECO:0000313" key="2">
    <source>
        <dbReference type="Proteomes" id="UP000322699"/>
    </source>
</evidence>
<proteinExistence type="predicted"/>
<protein>
    <submittedName>
        <fullName evidence="1">Uncharacterized protein</fullName>
    </submittedName>
</protein>
<name>A0A5B1CBD4_9BACT</name>
<sequence length="52" mass="5969">MPDLLNRVSSLLDVPSIQAEMLKLQYRLTVAWPHERKQMLIAAFAIGLTYLL</sequence>
<keyword evidence="2" id="KW-1185">Reference proteome</keyword>